<name>A0A2Z6NVH4_TRISU</name>
<dbReference type="AlphaFoldDB" id="A0A2Z6NVH4"/>
<keyword evidence="4" id="KW-1185">Reference proteome</keyword>
<feature type="coiled-coil region" evidence="1">
    <location>
        <begin position="99"/>
        <end position="133"/>
    </location>
</feature>
<feature type="region of interest" description="Disordered" evidence="2">
    <location>
        <begin position="1"/>
        <end position="31"/>
    </location>
</feature>
<gene>
    <name evidence="3" type="ORF">TSUD_198260</name>
</gene>
<feature type="compositionally biased region" description="Basic residues" evidence="2">
    <location>
        <begin position="10"/>
        <end position="23"/>
    </location>
</feature>
<keyword evidence="1" id="KW-0175">Coiled coil</keyword>
<dbReference type="EMBL" id="DF974388">
    <property type="protein sequence ID" value="GAU48168.1"/>
    <property type="molecule type" value="Genomic_DNA"/>
</dbReference>
<accession>A0A2Z6NVH4</accession>
<proteinExistence type="predicted"/>
<reference evidence="4" key="1">
    <citation type="journal article" date="2017" name="Front. Plant Sci.">
        <title>Climate Clever Clovers: New Paradigm to Reduce the Environmental Footprint of Ruminants by Breeding Low Methanogenic Forages Utilizing Haplotype Variation.</title>
        <authorList>
            <person name="Kaur P."/>
            <person name="Appels R."/>
            <person name="Bayer P.E."/>
            <person name="Keeble-Gagnere G."/>
            <person name="Wang J."/>
            <person name="Hirakawa H."/>
            <person name="Shirasawa K."/>
            <person name="Vercoe P."/>
            <person name="Stefanova K."/>
            <person name="Durmic Z."/>
            <person name="Nichols P."/>
            <person name="Revell C."/>
            <person name="Isobe S.N."/>
            <person name="Edwards D."/>
            <person name="Erskine W."/>
        </authorList>
    </citation>
    <scope>NUCLEOTIDE SEQUENCE [LARGE SCALE GENOMIC DNA]</scope>
    <source>
        <strain evidence="4">cv. Daliak</strain>
    </source>
</reference>
<organism evidence="3 4">
    <name type="scientific">Trifolium subterraneum</name>
    <name type="common">Subterranean clover</name>
    <dbReference type="NCBI Taxonomy" id="3900"/>
    <lineage>
        <taxon>Eukaryota</taxon>
        <taxon>Viridiplantae</taxon>
        <taxon>Streptophyta</taxon>
        <taxon>Embryophyta</taxon>
        <taxon>Tracheophyta</taxon>
        <taxon>Spermatophyta</taxon>
        <taxon>Magnoliopsida</taxon>
        <taxon>eudicotyledons</taxon>
        <taxon>Gunneridae</taxon>
        <taxon>Pentapetalae</taxon>
        <taxon>rosids</taxon>
        <taxon>fabids</taxon>
        <taxon>Fabales</taxon>
        <taxon>Fabaceae</taxon>
        <taxon>Papilionoideae</taxon>
        <taxon>50 kb inversion clade</taxon>
        <taxon>NPAAA clade</taxon>
        <taxon>Hologalegina</taxon>
        <taxon>IRL clade</taxon>
        <taxon>Trifolieae</taxon>
        <taxon>Trifolium</taxon>
    </lineage>
</organism>
<protein>
    <submittedName>
        <fullName evidence="3">Uncharacterized protein</fullName>
    </submittedName>
</protein>
<evidence type="ECO:0000256" key="2">
    <source>
        <dbReference type="SAM" id="MobiDB-lite"/>
    </source>
</evidence>
<evidence type="ECO:0000313" key="3">
    <source>
        <dbReference type="EMBL" id="GAU48168.1"/>
    </source>
</evidence>
<dbReference type="Proteomes" id="UP000242715">
    <property type="component" value="Unassembled WGS sequence"/>
</dbReference>
<evidence type="ECO:0000313" key="4">
    <source>
        <dbReference type="Proteomes" id="UP000242715"/>
    </source>
</evidence>
<evidence type="ECO:0000256" key="1">
    <source>
        <dbReference type="SAM" id="Coils"/>
    </source>
</evidence>
<sequence>MVIKSESEKKSKKKFRMKHKPRKSNTGCGSSRAFHFQQVGDDWLPFPKHKHAAFLADIAAVKKANAEEKPILDDNMFDKYFQEPGKVCKSKPIANWKELLRESKEKEAAKAKANSLKRKRKKAYQKEQLLKKEKECVCE</sequence>